<organism evidence="1 2">
    <name type="scientific">Ekhidna lutea</name>
    <dbReference type="NCBI Taxonomy" id="447679"/>
    <lineage>
        <taxon>Bacteria</taxon>
        <taxon>Pseudomonadati</taxon>
        <taxon>Bacteroidota</taxon>
        <taxon>Cytophagia</taxon>
        <taxon>Cytophagales</taxon>
        <taxon>Reichenbachiellaceae</taxon>
        <taxon>Ekhidna</taxon>
    </lineage>
</organism>
<evidence type="ECO:0000313" key="2">
    <source>
        <dbReference type="Proteomes" id="UP000198393"/>
    </source>
</evidence>
<dbReference type="Proteomes" id="UP000198393">
    <property type="component" value="Unassembled WGS sequence"/>
</dbReference>
<dbReference type="RefSeq" id="WP_179213437.1">
    <property type="nucleotide sequence ID" value="NZ_FZPD01000005.1"/>
</dbReference>
<proteinExistence type="predicted"/>
<evidence type="ECO:0000313" key="1">
    <source>
        <dbReference type="EMBL" id="SNT28031.1"/>
    </source>
</evidence>
<sequence>MMNLFKLFAKKDSIKMAKTDSGEWIVKKNLKILYIGSKEKCQTYMNQLRMA</sequence>
<reference evidence="1 2" key="1">
    <citation type="submission" date="2017-06" db="EMBL/GenBank/DDBJ databases">
        <authorList>
            <person name="Kim H.J."/>
            <person name="Triplett B.A."/>
        </authorList>
    </citation>
    <scope>NUCLEOTIDE SEQUENCE [LARGE SCALE GENOMIC DNA]</scope>
    <source>
        <strain evidence="1 2">DSM 19307</strain>
    </source>
</reference>
<accession>A0A239LC34</accession>
<dbReference type="EMBL" id="FZPD01000005">
    <property type="protein sequence ID" value="SNT28031.1"/>
    <property type="molecule type" value="Genomic_DNA"/>
</dbReference>
<protein>
    <submittedName>
        <fullName evidence="1">Uncharacterized protein</fullName>
    </submittedName>
</protein>
<keyword evidence="2" id="KW-1185">Reference proteome</keyword>
<gene>
    <name evidence="1" type="ORF">SAMN05421640_3144</name>
</gene>
<dbReference type="AlphaFoldDB" id="A0A239LC34"/>
<name>A0A239LC34_EKHLU</name>